<accession>A0A1A8IPP1</accession>
<sequence>PHLPKTHLAFSLGSAIPLSVSPDARELAFIINLPAVSSDGIYRLKDVVNVGNWVDDTHVMLHAPPVVAFHEDTPHVPSVPDLRVCSLTRGLHFLCPGTPFLRGGATGVCGIDELSGDSKCPMTVTPRSHVVQTTAVVVG</sequence>
<name>A0A1A8IPP1_NOTKU</name>
<dbReference type="AlphaFoldDB" id="A0A1A8IPP1"/>
<protein>
    <submittedName>
        <fullName evidence="1">Uncharacterized protein</fullName>
    </submittedName>
</protein>
<evidence type="ECO:0000313" key="1">
    <source>
        <dbReference type="EMBL" id="SBQ99262.1"/>
    </source>
</evidence>
<reference evidence="1" key="1">
    <citation type="submission" date="2016-05" db="EMBL/GenBank/DDBJ databases">
        <authorList>
            <person name="Lavstsen T."/>
            <person name="Jespersen J.S."/>
        </authorList>
    </citation>
    <scope>NUCLEOTIDE SEQUENCE</scope>
    <source>
        <tissue evidence="1">Brain</tissue>
    </source>
</reference>
<feature type="non-terminal residue" evidence="1">
    <location>
        <position position="1"/>
    </location>
</feature>
<gene>
    <name evidence="1" type="primary">Nfu_g_1_016283</name>
</gene>
<reference evidence="1" key="2">
    <citation type="submission" date="2016-06" db="EMBL/GenBank/DDBJ databases">
        <title>The genome of a short-lived fish provides insights into sex chromosome evolution and the genetic control of aging.</title>
        <authorList>
            <person name="Reichwald K."/>
            <person name="Felder M."/>
            <person name="Petzold A."/>
            <person name="Koch P."/>
            <person name="Groth M."/>
            <person name="Platzer M."/>
        </authorList>
    </citation>
    <scope>NUCLEOTIDE SEQUENCE</scope>
    <source>
        <tissue evidence="1">Brain</tissue>
    </source>
</reference>
<organism evidence="1">
    <name type="scientific">Nothobranchius kuhntae</name>
    <name type="common">Beira killifish</name>
    <dbReference type="NCBI Taxonomy" id="321403"/>
    <lineage>
        <taxon>Eukaryota</taxon>
        <taxon>Metazoa</taxon>
        <taxon>Chordata</taxon>
        <taxon>Craniata</taxon>
        <taxon>Vertebrata</taxon>
        <taxon>Euteleostomi</taxon>
        <taxon>Actinopterygii</taxon>
        <taxon>Neopterygii</taxon>
        <taxon>Teleostei</taxon>
        <taxon>Neoteleostei</taxon>
        <taxon>Acanthomorphata</taxon>
        <taxon>Ovalentaria</taxon>
        <taxon>Atherinomorphae</taxon>
        <taxon>Cyprinodontiformes</taxon>
        <taxon>Nothobranchiidae</taxon>
        <taxon>Nothobranchius</taxon>
    </lineage>
</organism>
<proteinExistence type="predicted"/>
<dbReference type="EMBL" id="HAED01012854">
    <property type="protein sequence ID" value="SBQ99262.1"/>
    <property type="molecule type" value="Transcribed_RNA"/>
</dbReference>